<dbReference type="RefSeq" id="WP_191138500.1">
    <property type="nucleotide sequence ID" value="NZ_JACXAG020000001.1"/>
</dbReference>
<dbReference type="Gene3D" id="3.40.50.1240">
    <property type="entry name" value="Phosphoglycerate mutase-like"/>
    <property type="match status" value="1"/>
</dbReference>
<dbReference type="PANTHER" id="PTHR48100">
    <property type="entry name" value="BROAD-SPECIFICITY PHOSPHATASE YOR283W-RELATED"/>
    <property type="match status" value="1"/>
</dbReference>
<dbReference type="EMBL" id="JACXAH010000005">
    <property type="protein sequence ID" value="MBD1371870.1"/>
    <property type="molecule type" value="Genomic_DNA"/>
</dbReference>
<dbReference type="Pfam" id="PF00300">
    <property type="entry name" value="His_Phos_1"/>
    <property type="match status" value="1"/>
</dbReference>
<protein>
    <submittedName>
        <fullName evidence="1">Histidine phosphatase family protein</fullName>
    </submittedName>
</protein>
<reference evidence="1" key="1">
    <citation type="submission" date="2020-09" db="EMBL/GenBank/DDBJ databases">
        <title>A novel bacterium of genus Hazenella, isolated from South China Sea.</title>
        <authorList>
            <person name="Huang H."/>
            <person name="Mo K."/>
            <person name="Hu Y."/>
        </authorList>
    </citation>
    <scope>NUCLEOTIDE SEQUENCE</scope>
    <source>
        <strain evidence="1">IB182357</strain>
    </source>
</reference>
<evidence type="ECO:0000313" key="2">
    <source>
        <dbReference type="Proteomes" id="UP000661691"/>
    </source>
</evidence>
<sequence>METIYLIRHCQAEGQAADAPLTPTGEVQAEALGDFLAQFPIDTIVSSPYRRAVQSVEPLAKRLSQPIHIEPLFQERVLSDTSLPDWKLQLEQSFIDLDLRLVGGESSRDAMERGIKALEGMKKRGGQHVVVVTHGNLLTLLLKSFDERFGFNEWEQMANPDVFQVDVGRGEVMQLSMT</sequence>
<gene>
    <name evidence="1" type="ORF">IC620_05790</name>
</gene>
<dbReference type="AlphaFoldDB" id="A0A926NAV6"/>
<name>A0A926NAV6_9BACL</name>
<dbReference type="InterPro" id="IPR013078">
    <property type="entry name" value="His_Pase_superF_clade-1"/>
</dbReference>
<dbReference type="CDD" id="cd07067">
    <property type="entry name" value="HP_PGM_like"/>
    <property type="match status" value="1"/>
</dbReference>
<accession>A0A926NAV6</accession>
<dbReference type="SMART" id="SM00855">
    <property type="entry name" value="PGAM"/>
    <property type="match status" value="1"/>
</dbReference>
<dbReference type="SUPFAM" id="SSF53254">
    <property type="entry name" value="Phosphoglycerate mutase-like"/>
    <property type="match status" value="1"/>
</dbReference>
<comment type="caution">
    <text evidence="1">The sequence shown here is derived from an EMBL/GenBank/DDBJ whole genome shotgun (WGS) entry which is preliminary data.</text>
</comment>
<dbReference type="GO" id="GO:0016791">
    <property type="term" value="F:phosphatase activity"/>
    <property type="evidence" value="ECO:0007669"/>
    <property type="project" value="TreeGrafter"/>
</dbReference>
<keyword evidence="2" id="KW-1185">Reference proteome</keyword>
<evidence type="ECO:0000313" key="1">
    <source>
        <dbReference type="EMBL" id="MBD1371870.1"/>
    </source>
</evidence>
<organism evidence="1 2">
    <name type="scientific">Polycladospora coralii</name>
    <dbReference type="NCBI Taxonomy" id="2771432"/>
    <lineage>
        <taxon>Bacteria</taxon>
        <taxon>Bacillati</taxon>
        <taxon>Bacillota</taxon>
        <taxon>Bacilli</taxon>
        <taxon>Bacillales</taxon>
        <taxon>Thermoactinomycetaceae</taxon>
        <taxon>Polycladospora</taxon>
    </lineage>
</organism>
<dbReference type="PANTHER" id="PTHR48100:SF1">
    <property type="entry name" value="HISTIDINE PHOSPHATASE FAMILY PROTEIN-RELATED"/>
    <property type="match status" value="1"/>
</dbReference>
<dbReference type="InterPro" id="IPR050275">
    <property type="entry name" value="PGM_Phosphatase"/>
</dbReference>
<dbReference type="InterPro" id="IPR029033">
    <property type="entry name" value="His_PPase_superfam"/>
</dbReference>
<dbReference type="Proteomes" id="UP000661691">
    <property type="component" value="Unassembled WGS sequence"/>
</dbReference>
<proteinExistence type="predicted"/>
<dbReference type="GO" id="GO:0005737">
    <property type="term" value="C:cytoplasm"/>
    <property type="evidence" value="ECO:0007669"/>
    <property type="project" value="TreeGrafter"/>
</dbReference>